<name>A0AAF0CP02_9BACT</name>
<evidence type="ECO:0000256" key="2">
    <source>
        <dbReference type="ARBA" id="ARBA00022801"/>
    </source>
</evidence>
<dbReference type="SUPFAM" id="SSF48208">
    <property type="entry name" value="Six-hairpin glycosidases"/>
    <property type="match status" value="1"/>
</dbReference>
<feature type="domain" description="Glycoside hydrolase family 9" evidence="6">
    <location>
        <begin position="109"/>
        <end position="553"/>
    </location>
</feature>
<comment type="similarity">
    <text evidence="1">Belongs to the glycosyl hydrolase 9 (cellulase E) family.</text>
</comment>
<dbReference type="Pfam" id="PF00759">
    <property type="entry name" value="Glyco_hydro_9"/>
    <property type="match status" value="1"/>
</dbReference>
<keyword evidence="5" id="KW-0624">Polysaccharide degradation</keyword>
<evidence type="ECO:0000256" key="5">
    <source>
        <dbReference type="ARBA" id="ARBA00023326"/>
    </source>
</evidence>
<sequence length="565" mass="62565">MRRYLIFGLLLAGGSVAGAEGWVRWNQQGYAPHQRKVALVMSDQPLTGQTWSIAGRTHELGESVLGAGPNSPSAFHYAVDFSFVEQPGVHELRVADLDAVAVVVSERPYAALANLPLQHLRMARSGTDTVLWRQASHPGDAATPLYVPEGNPSNGAWRAAESGRRVDVRGGWYDAGDHLKFTLTTAYTVYHLLLAHEIAPTIFTKVHSTSALPDILDEAKHGLDYLLKLWPDEDTFIVQVGDARDHNLGWRLPADDELDGTRPAMAALAQVPMFSTVAALAKGARTLAVFDEAAADRYAAAAVALFERARRSDTILTAFERDDVNDFYRDDSVNDQRALAALELAALTGEPRYEDDAVAHRPGRAEQVGWADWHWLAHRNLALAGNKWGAPAWWAEIFRYQTYARRQGQPWGQPTRYVWGSLTRWIGAANAGEAAAQLAGSHAERPALFDDMLDYVFGRNPWGASFLFDERLPNTLRHLYSPTAKLLERFPVGAFSAGPAGRRTHESMRRYFDVAPTDPFERFNTTTMVFYDNEHDFVCQEATIGGQADIVLMLALAAARTEVDR</sequence>
<evidence type="ECO:0000256" key="1">
    <source>
        <dbReference type="ARBA" id="ARBA00007072"/>
    </source>
</evidence>
<keyword evidence="2 8" id="KW-0378">Hydrolase</keyword>
<evidence type="ECO:0000259" key="7">
    <source>
        <dbReference type="Pfam" id="PF02927"/>
    </source>
</evidence>
<dbReference type="Proteomes" id="UP001218638">
    <property type="component" value="Chromosome"/>
</dbReference>
<evidence type="ECO:0000313" key="8">
    <source>
        <dbReference type="EMBL" id="WED65165.1"/>
    </source>
</evidence>
<reference evidence="8" key="1">
    <citation type="submission" date="2023-03" db="EMBL/GenBank/DDBJ databases">
        <title>Lomoglobus Profundus gen. nov., sp. nov., a novel member of the phylum Verrucomicrobia, isolated from deep-marine sediment of South China Sea.</title>
        <authorList>
            <person name="Ahmad T."/>
            <person name="Ishaq S.E."/>
            <person name="Wang F."/>
        </authorList>
    </citation>
    <scope>NUCLEOTIDE SEQUENCE</scope>
    <source>
        <strain evidence="8">LMO-M01</strain>
    </source>
</reference>
<protein>
    <submittedName>
        <fullName evidence="8">Glycoside hydrolase family 9 protein</fullName>
    </submittedName>
</protein>
<evidence type="ECO:0000256" key="3">
    <source>
        <dbReference type="ARBA" id="ARBA00023277"/>
    </source>
</evidence>
<organism evidence="8 9">
    <name type="scientific">Synoicihabitans lomoniglobus</name>
    <dbReference type="NCBI Taxonomy" id="2909285"/>
    <lineage>
        <taxon>Bacteria</taxon>
        <taxon>Pseudomonadati</taxon>
        <taxon>Verrucomicrobiota</taxon>
        <taxon>Opitutia</taxon>
        <taxon>Opitutales</taxon>
        <taxon>Opitutaceae</taxon>
        <taxon>Synoicihabitans</taxon>
    </lineage>
</organism>
<dbReference type="AlphaFoldDB" id="A0AAF0CP02"/>
<dbReference type="InterPro" id="IPR004197">
    <property type="entry name" value="Cellulase_Ig-like"/>
</dbReference>
<evidence type="ECO:0000256" key="4">
    <source>
        <dbReference type="ARBA" id="ARBA00023295"/>
    </source>
</evidence>
<dbReference type="InterPro" id="IPR013783">
    <property type="entry name" value="Ig-like_fold"/>
</dbReference>
<keyword evidence="9" id="KW-1185">Reference proteome</keyword>
<accession>A0AAF0CP02</accession>
<dbReference type="RefSeq" id="WP_330929551.1">
    <property type="nucleotide sequence ID" value="NZ_CP119075.1"/>
</dbReference>
<dbReference type="GO" id="GO:0008810">
    <property type="term" value="F:cellulase activity"/>
    <property type="evidence" value="ECO:0007669"/>
    <property type="project" value="InterPro"/>
</dbReference>
<evidence type="ECO:0000259" key="6">
    <source>
        <dbReference type="Pfam" id="PF00759"/>
    </source>
</evidence>
<dbReference type="EMBL" id="CP119075">
    <property type="protein sequence ID" value="WED65165.1"/>
    <property type="molecule type" value="Genomic_DNA"/>
</dbReference>
<dbReference type="InterPro" id="IPR012341">
    <property type="entry name" value="6hp_glycosidase-like_sf"/>
</dbReference>
<dbReference type="Gene3D" id="2.60.40.10">
    <property type="entry name" value="Immunoglobulins"/>
    <property type="match status" value="1"/>
</dbReference>
<dbReference type="GO" id="GO:0000272">
    <property type="term" value="P:polysaccharide catabolic process"/>
    <property type="evidence" value="ECO:0007669"/>
    <property type="project" value="UniProtKB-KW"/>
</dbReference>
<dbReference type="InterPro" id="IPR014756">
    <property type="entry name" value="Ig_E-set"/>
</dbReference>
<dbReference type="KEGG" id="slom:PXH66_22740"/>
<gene>
    <name evidence="8" type="ORF">PXH66_22740</name>
</gene>
<dbReference type="Pfam" id="PF02927">
    <property type="entry name" value="CelD_N"/>
    <property type="match status" value="1"/>
</dbReference>
<dbReference type="InterPro" id="IPR001701">
    <property type="entry name" value="Glyco_hydro_9"/>
</dbReference>
<dbReference type="PANTHER" id="PTHR22298">
    <property type="entry name" value="ENDO-1,4-BETA-GLUCANASE"/>
    <property type="match status" value="1"/>
</dbReference>
<keyword evidence="3" id="KW-0119">Carbohydrate metabolism</keyword>
<keyword evidence="4" id="KW-0326">Glycosidase</keyword>
<proteinExistence type="inferred from homology"/>
<dbReference type="Gene3D" id="1.50.10.10">
    <property type="match status" value="1"/>
</dbReference>
<dbReference type="SUPFAM" id="SSF81296">
    <property type="entry name" value="E set domains"/>
    <property type="match status" value="1"/>
</dbReference>
<dbReference type="InterPro" id="IPR008928">
    <property type="entry name" value="6-hairpin_glycosidase_sf"/>
</dbReference>
<evidence type="ECO:0000313" key="9">
    <source>
        <dbReference type="Proteomes" id="UP001218638"/>
    </source>
</evidence>
<feature type="domain" description="Cellulase Ig-like" evidence="7">
    <location>
        <begin position="20"/>
        <end position="96"/>
    </location>
</feature>